<keyword evidence="12" id="KW-0812">Transmembrane</keyword>
<dbReference type="GO" id="GO:0004521">
    <property type="term" value="F:RNA endonuclease activity"/>
    <property type="evidence" value="ECO:0007669"/>
    <property type="project" value="UniProtKB-UniRule"/>
</dbReference>
<keyword evidence="9 11" id="KW-0464">Manganese</keyword>
<sequence length="657" mass="75815">MNFHDQHRLPYNFMHCTFCTLYSNGYVELQEYAKQQEVKHRRKIILPCVIPWEYGSNKYASQKGTGGFGTIRNATTPIKCSKQLSESNDGVVPWMNCPQLRDKELASQAGLTPFGGIREHAIKVLDKEGEKKKDINKIVGDQTSESILKIWSQANPDAKNGQLFGKHRDAVMEVKGGRQFSQKELNASRAAIPKFQDPRETLAAKAKKADGIRSNGSITNRQEVAKQIKSGKGTEDDILDTHYMAWIGGQLTLQSQSPSDDFQKSRDIVSRSYFDQVMSEREYMIKKAKEDKVRRQENRGKGKVKGKFEIDGKEKTMVIATWYVSFLYLIAILSVILHGTEKVRSINVTGIPAGARYPKLQEFLVLDSEIVNMVNELRQYDINQLDDDQIILDYQEHTTTRDSSDKAKRRLFKWVDPNALNKNTFRKWIALSNEYQPEKKKAIDDYLDAILNTTIWKSLHQFLLKKDYPYSSDLRTFRAWIKQLWFGEYSRKQGLIDSSGFEHVFMGEHKNGEVIGMHSWLRFYLLERNASQQFDYHGYTLRRFVSCVTYLDNMGKGGADNEEQLNIMAAVKFSWRKYLKRTGSFFIGTSPEFDLALYTLCFLTRRSHNTCKFQLDECPFVITSYNLMQEGKNFVGTVYPISGPLTDKCRQYNSRIR</sequence>
<keyword evidence="8 11" id="KW-0694">RNA-binding</keyword>
<protein>
    <submittedName>
        <fullName evidence="15">Endoribonuclease</fullName>
    </submittedName>
</protein>
<dbReference type="GO" id="GO:0046872">
    <property type="term" value="F:metal ion binding"/>
    <property type="evidence" value="ECO:0007669"/>
    <property type="project" value="UniProtKB-UniRule"/>
</dbReference>
<reference evidence="14" key="1">
    <citation type="submission" date="2012-04" db="EMBL/GenBank/DDBJ databases">
        <title>The Genome Sequence of Loa loa.</title>
        <authorList>
            <consortium name="The Broad Institute Genome Sequencing Platform"/>
            <consortium name="Broad Institute Genome Sequencing Center for Infectious Disease"/>
            <person name="Nutman T.B."/>
            <person name="Fink D.L."/>
            <person name="Russ C."/>
            <person name="Young S."/>
            <person name="Zeng Q."/>
            <person name="Gargeya S."/>
            <person name="Alvarado L."/>
            <person name="Berlin A."/>
            <person name="Chapman S.B."/>
            <person name="Chen Z."/>
            <person name="Freedman E."/>
            <person name="Gellesch M."/>
            <person name="Goldberg J."/>
            <person name="Griggs A."/>
            <person name="Gujja S."/>
            <person name="Heilman E.R."/>
            <person name="Heiman D."/>
            <person name="Howarth C."/>
            <person name="Mehta T."/>
            <person name="Neiman D."/>
            <person name="Pearson M."/>
            <person name="Roberts A."/>
            <person name="Saif S."/>
            <person name="Shea T."/>
            <person name="Shenoy N."/>
            <person name="Sisk P."/>
            <person name="Stolte C."/>
            <person name="Sykes S."/>
            <person name="White J."/>
            <person name="Yandava C."/>
            <person name="Haas B."/>
            <person name="Henn M.R."/>
            <person name="Nusbaum C."/>
            <person name="Birren B."/>
        </authorList>
    </citation>
    <scope>NUCLEOTIDE SEQUENCE [LARGE SCALE GENOMIC DNA]</scope>
</reference>
<dbReference type="Pfam" id="PF09412">
    <property type="entry name" value="XendoU"/>
    <property type="match status" value="1"/>
</dbReference>
<dbReference type="CDD" id="cd21159">
    <property type="entry name" value="XendoU"/>
    <property type="match status" value="1"/>
</dbReference>
<evidence type="ECO:0000259" key="13">
    <source>
        <dbReference type="PROSITE" id="PS51959"/>
    </source>
</evidence>
<name>A0A1I7VN84_LOALO</name>
<dbReference type="PROSITE" id="PS51959">
    <property type="entry name" value="ENDOU"/>
    <property type="match status" value="1"/>
</dbReference>
<dbReference type="InterPro" id="IPR000557">
    <property type="entry name" value="Calponin_repeat"/>
</dbReference>
<feature type="domain" description="EndoU" evidence="13">
    <location>
        <begin position="366"/>
        <end position="644"/>
    </location>
</feature>
<keyword evidence="4 11" id="KW-0540">Nuclease</keyword>
<dbReference type="Proteomes" id="UP000095285">
    <property type="component" value="Unassembled WGS sequence"/>
</dbReference>
<evidence type="ECO:0000256" key="2">
    <source>
        <dbReference type="ARBA" id="ARBA00010168"/>
    </source>
</evidence>
<comment type="cofactor">
    <cofactor evidence="1 11">
        <name>Mn(2+)</name>
        <dbReference type="ChEBI" id="CHEBI:29035"/>
    </cofactor>
</comment>
<keyword evidence="10" id="KW-0456">Lyase</keyword>
<evidence type="ECO:0000256" key="4">
    <source>
        <dbReference type="ARBA" id="ARBA00022722"/>
    </source>
</evidence>
<keyword evidence="12" id="KW-1133">Transmembrane helix</keyword>
<evidence type="ECO:0000256" key="1">
    <source>
        <dbReference type="ARBA" id="ARBA00001936"/>
    </source>
</evidence>
<comment type="subunit">
    <text evidence="3 11">Monomer.</text>
</comment>
<evidence type="ECO:0000256" key="11">
    <source>
        <dbReference type="RuleBase" id="RU367085"/>
    </source>
</evidence>
<dbReference type="WBParaSite" id="EN70_4442">
    <property type="protein sequence ID" value="EN70_4442"/>
    <property type="gene ID" value="EN70_4442"/>
</dbReference>
<dbReference type="SUPFAM" id="SSF142877">
    <property type="entry name" value="EndoU-like"/>
    <property type="match status" value="1"/>
</dbReference>
<dbReference type="PROSITE" id="PS51122">
    <property type="entry name" value="CALPONIN_2"/>
    <property type="match status" value="1"/>
</dbReference>
<dbReference type="PANTHER" id="PTHR12439">
    <property type="entry name" value="PLACENTAL PROTEIN 11-RELATED"/>
    <property type="match status" value="1"/>
</dbReference>
<comment type="similarity">
    <text evidence="2 11">Belongs to the ENDOU family.</text>
</comment>
<evidence type="ECO:0000256" key="8">
    <source>
        <dbReference type="ARBA" id="ARBA00022884"/>
    </source>
</evidence>
<dbReference type="AlphaFoldDB" id="A0A1I7VN84"/>
<dbReference type="InterPro" id="IPR037227">
    <property type="entry name" value="EndoU-like"/>
</dbReference>
<feature type="transmembrane region" description="Helical" evidence="12">
    <location>
        <begin position="317"/>
        <end position="337"/>
    </location>
</feature>
<evidence type="ECO:0000313" key="15">
    <source>
        <dbReference type="WBParaSite" id="EN70_4442"/>
    </source>
</evidence>
<dbReference type="eggNOG" id="ENOG502SC24">
    <property type="taxonomic scope" value="Eukaryota"/>
</dbReference>
<dbReference type="GO" id="GO:0016787">
    <property type="term" value="F:hydrolase activity"/>
    <property type="evidence" value="ECO:0007669"/>
    <property type="project" value="UniProtKB-KW"/>
</dbReference>
<keyword evidence="7 11" id="KW-0378">Hydrolase</keyword>
<dbReference type="InterPro" id="IPR018998">
    <property type="entry name" value="EndoU_C"/>
</dbReference>
<evidence type="ECO:0000256" key="6">
    <source>
        <dbReference type="ARBA" id="ARBA00022759"/>
    </source>
</evidence>
<evidence type="ECO:0000313" key="14">
    <source>
        <dbReference type="Proteomes" id="UP000095285"/>
    </source>
</evidence>
<dbReference type="InterPro" id="IPR039787">
    <property type="entry name" value="ENDOU"/>
</dbReference>
<dbReference type="Pfam" id="PF00402">
    <property type="entry name" value="Calponin"/>
    <property type="match status" value="1"/>
</dbReference>
<organism evidence="14 15">
    <name type="scientific">Loa loa</name>
    <name type="common">Eye worm</name>
    <name type="synonym">Filaria loa</name>
    <dbReference type="NCBI Taxonomy" id="7209"/>
    <lineage>
        <taxon>Eukaryota</taxon>
        <taxon>Metazoa</taxon>
        <taxon>Ecdysozoa</taxon>
        <taxon>Nematoda</taxon>
        <taxon>Chromadorea</taxon>
        <taxon>Rhabditida</taxon>
        <taxon>Spirurina</taxon>
        <taxon>Spiruromorpha</taxon>
        <taxon>Filarioidea</taxon>
        <taxon>Onchocercidae</taxon>
        <taxon>Loa</taxon>
    </lineage>
</organism>
<dbReference type="PANTHER" id="PTHR12439:SF11">
    <property type="entry name" value="URIDYLATE-SPECIFIC ENDORIBONUCLEASE"/>
    <property type="match status" value="1"/>
</dbReference>
<evidence type="ECO:0000256" key="3">
    <source>
        <dbReference type="ARBA" id="ARBA00011245"/>
    </source>
</evidence>
<keyword evidence="12" id="KW-0472">Membrane</keyword>
<keyword evidence="5 11" id="KW-0479">Metal-binding</keyword>
<keyword evidence="14" id="KW-1185">Reference proteome</keyword>
<dbReference type="GO" id="GO:0016829">
    <property type="term" value="F:lyase activity"/>
    <property type="evidence" value="ECO:0007669"/>
    <property type="project" value="UniProtKB-KW"/>
</dbReference>
<evidence type="ECO:0000256" key="9">
    <source>
        <dbReference type="ARBA" id="ARBA00023211"/>
    </source>
</evidence>
<evidence type="ECO:0000256" key="5">
    <source>
        <dbReference type="ARBA" id="ARBA00022723"/>
    </source>
</evidence>
<reference evidence="15" key="2">
    <citation type="submission" date="2016-11" db="UniProtKB">
        <authorList>
            <consortium name="WormBaseParasite"/>
        </authorList>
    </citation>
    <scope>IDENTIFICATION</scope>
</reference>
<evidence type="ECO:0000256" key="12">
    <source>
        <dbReference type="SAM" id="Phobius"/>
    </source>
</evidence>
<dbReference type="GO" id="GO:0003723">
    <property type="term" value="F:RNA binding"/>
    <property type="evidence" value="ECO:0007669"/>
    <property type="project" value="UniProtKB-UniRule"/>
</dbReference>
<proteinExistence type="inferred from homology"/>
<accession>A0A1I7VN84</accession>
<keyword evidence="6 11" id="KW-0255">Endonuclease</keyword>
<evidence type="ECO:0000256" key="10">
    <source>
        <dbReference type="ARBA" id="ARBA00023239"/>
    </source>
</evidence>
<evidence type="ECO:0000256" key="7">
    <source>
        <dbReference type="ARBA" id="ARBA00022801"/>
    </source>
</evidence>